<evidence type="ECO:0000313" key="2">
    <source>
        <dbReference type="Proteomes" id="UP001320245"/>
    </source>
</evidence>
<comment type="caution">
    <text evidence="1">The sequence shown here is derived from an EMBL/GenBank/DDBJ whole genome shotgun (WGS) entry which is preliminary data.</text>
</comment>
<sequence>MRDLEGLFTEESENVLRDIVISDFDGMHVVRGEPRTGKTTKLPWALHSLTKKKVLCLQPTEKAAIRVGSYTKGRINSKKIDFLDAWSSKWIKDPAVVYASVKQILQGELAEFSEAPIKLRDYQYILFDEAHLESAEYMLALTLILKKQGTSSLRPNAKVLLVSSFLRPNDEIRSKFVRLSGLRNYELPEPRWGGNPSQKYSHEDVGCNIEDFASWVTRVLDEIPQGLRAMIFVPYQDSFRPVSSYLQTTIQRAVKDCPPIYVKELHQSKTPELHLDTENFIVLAQLHHCSHIHVPQVRQILCPHWQAAREFKEDASKEVVDSKSYLTESEFRFIEAYGSSDTDVFFSCTKSTRTNRLPFGPRNVDYRDPILYVFLASVLFEGSFSPVPSTRQPHWLHEKWSVPRFSSEDRVFWARTRLGYRGYRLLEFDAKTKLEKPTSMGMRVASLLARTDLDFLMSLYVATQPAEDNLDWTIATAIAGSSGVPVLQLRHGALRMPDKYDLARRQEIGDTQDKGPQKLTVNHLRDLRLLSTGTATMTKEQINAIENNSTFQDMGDVISWTAFLILKMRKEAVLVPSLTGAQSFEYGPWVDTSEASTDLEHLLARVERVRRAIGWKTAELRCFPSKIVQTSEDDRPQYNEWLLETAANWLSTQMFNFAFVRVQDGMRNEIGEEWAYTSIDNVLFTATDFCSGLEVHLDPASTLSLFQAYVTSNSKEGVYVTYTTIRKVSKGIWQISGINVVHNWAAEALADRIELAVPYARGFHDYLQTTLRR</sequence>
<dbReference type="AlphaFoldDB" id="A0AAN9TZ52"/>
<organism evidence="1 2">
    <name type="scientific">Cytospora paraplurivora</name>
    <dbReference type="NCBI Taxonomy" id="2898453"/>
    <lineage>
        <taxon>Eukaryota</taxon>
        <taxon>Fungi</taxon>
        <taxon>Dikarya</taxon>
        <taxon>Ascomycota</taxon>
        <taxon>Pezizomycotina</taxon>
        <taxon>Sordariomycetes</taxon>
        <taxon>Sordariomycetidae</taxon>
        <taxon>Diaporthales</taxon>
        <taxon>Cytosporaceae</taxon>
        <taxon>Cytospora</taxon>
    </lineage>
</organism>
<evidence type="ECO:0000313" key="1">
    <source>
        <dbReference type="EMBL" id="KAK7729792.1"/>
    </source>
</evidence>
<dbReference type="SUPFAM" id="SSF52540">
    <property type="entry name" value="P-loop containing nucleoside triphosphate hydrolases"/>
    <property type="match status" value="1"/>
</dbReference>
<name>A0AAN9TZ52_9PEZI</name>
<dbReference type="EMBL" id="JAJSPL020000067">
    <property type="protein sequence ID" value="KAK7729792.1"/>
    <property type="molecule type" value="Genomic_DNA"/>
</dbReference>
<dbReference type="Proteomes" id="UP001320245">
    <property type="component" value="Unassembled WGS sequence"/>
</dbReference>
<accession>A0AAN9TZ52</accession>
<dbReference type="InterPro" id="IPR027417">
    <property type="entry name" value="P-loop_NTPase"/>
</dbReference>
<gene>
    <name evidence="1" type="ORF">SLS53_009160</name>
</gene>
<evidence type="ECO:0008006" key="3">
    <source>
        <dbReference type="Google" id="ProtNLM"/>
    </source>
</evidence>
<keyword evidence="2" id="KW-1185">Reference proteome</keyword>
<dbReference type="Gene3D" id="3.40.50.300">
    <property type="entry name" value="P-loop containing nucleotide triphosphate hydrolases"/>
    <property type="match status" value="1"/>
</dbReference>
<protein>
    <recommendedName>
        <fullName evidence="3">Helicase ATP-binding domain-containing protein</fullName>
    </recommendedName>
</protein>
<proteinExistence type="predicted"/>
<reference evidence="1 2" key="1">
    <citation type="journal article" date="2023" name="PLoS ONE">
        <title>Cytospora paraplurivora sp. nov. isolated from orchards with fruit tree decline syndrome in Ontario, Canada.</title>
        <authorList>
            <person name="Ilyukhin E."/>
            <person name="Nguyen H.D.T."/>
            <person name="Castle A.J."/>
            <person name="Ellouze W."/>
        </authorList>
    </citation>
    <scope>NUCLEOTIDE SEQUENCE [LARGE SCALE GENOMIC DNA]</scope>
    <source>
        <strain evidence="1 2">FDS-564</strain>
    </source>
</reference>